<keyword evidence="9" id="KW-1185">Reference proteome</keyword>
<dbReference type="InterPro" id="IPR036291">
    <property type="entry name" value="NAD(P)-bd_dom_sf"/>
</dbReference>
<keyword evidence="5" id="KW-0274">FAD</keyword>
<reference evidence="10" key="1">
    <citation type="submission" date="2022-11" db="UniProtKB">
        <authorList>
            <consortium name="WormBaseParasite"/>
        </authorList>
    </citation>
    <scope>IDENTIFICATION</scope>
</reference>
<comment type="similarity">
    <text evidence="2">Belongs to the class-I pyridine nucleotide-disulfide oxidoreductase family. PYROXD1 subfamily.</text>
</comment>
<evidence type="ECO:0000259" key="7">
    <source>
        <dbReference type="Pfam" id="PF07992"/>
    </source>
</evidence>
<dbReference type="InterPro" id="IPR050260">
    <property type="entry name" value="FAD-bd_OxRdtase"/>
</dbReference>
<dbReference type="InterPro" id="IPR023753">
    <property type="entry name" value="FAD/NAD-binding_dom"/>
</dbReference>
<evidence type="ECO:0000256" key="3">
    <source>
        <dbReference type="ARBA" id="ARBA00018240"/>
    </source>
</evidence>
<sequence length="523" mass="58091">MDTASTSEKNPVHGQFVVVGGGVAGICCVEELDSIITDDSKIILITGRGGFIKTVVNPERLGQITETFEIEEKISDAYFSSGKVISIKQDVVSWNSKEKKLHLSNGKEVTYDKLCIATGASAKSDWKHPSVITIRDTETIESLRAKLHSTRRVLLVGNGGIATELVFELKNVEILWAIRHPTISATYFDAAAAKFFEPMLLHGRPSSTKKPEAKVDRYVVDRKPIVETAPERLAFACGLDMNESSDGAATISVDTSSSAIGGCALGPHWLAKLNQDEISNSQENQRKVHVISEAELTDVYDEKPQGKRESTLPDNFQRAYDWKVWAEFSNGSICGCDLIIQATGVVPNSKIWHRDCPELKISEDGGILVGEKMETSVPNVYAVGDVCTAGWQQAPHWTQIRLWTQARQMGIFCARVMVFPDIQLDIAFELFTHATTFFGLKVVLLGDFTASKIEKPFQVFMRITEREEYIKVINKNGRVHGAVLIGETDLEETLENLILNQTDISQIEDDFLNPQVDLEDYFD</sequence>
<dbReference type="Proteomes" id="UP000887540">
    <property type="component" value="Unplaced"/>
</dbReference>
<keyword evidence="6" id="KW-0560">Oxidoreductase</keyword>
<dbReference type="PANTHER" id="PTHR43429">
    <property type="entry name" value="PYRIDINE NUCLEOTIDE-DISULFIDE OXIDOREDUCTASE DOMAIN-CONTAINING"/>
    <property type="match status" value="1"/>
</dbReference>
<feature type="domain" description="FAD/NAD(P)-binding" evidence="7">
    <location>
        <begin position="326"/>
        <end position="410"/>
    </location>
</feature>
<comment type="cofactor">
    <cofactor evidence="1">
        <name>FAD</name>
        <dbReference type="ChEBI" id="CHEBI:57692"/>
    </cofactor>
</comment>
<evidence type="ECO:0000313" key="10">
    <source>
        <dbReference type="WBParaSite" id="ACRNAN_Path_197.g696.t1"/>
    </source>
</evidence>
<evidence type="ECO:0000256" key="1">
    <source>
        <dbReference type="ARBA" id="ARBA00001974"/>
    </source>
</evidence>
<dbReference type="AlphaFoldDB" id="A0A914C3A4"/>
<evidence type="ECO:0000256" key="4">
    <source>
        <dbReference type="ARBA" id="ARBA00022630"/>
    </source>
</evidence>
<dbReference type="GO" id="GO:0016491">
    <property type="term" value="F:oxidoreductase activity"/>
    <property type="evidence" value="ECO:0007669"/>
    <property type="project" value="UniProtKB-KW"/>
</dbReference>
<feature type="domain" description="FAD/NAD(P)-binding" evidence="7">
    <location>
        <begin position="15"/>
        <end position="195"/>
    </location>
</feature>
<feature type="domain" description="NADH-rubredoxin oxidoreductase C-terminal" evidence="8">
    <location>
        <begin position="437"/>
        <end position="501"/>
    </location>
</feature>
<accession>A0A914C3A4</accession>
<dbReference type="SUPFAM" id="SSF51905">
    <property type="entry name" value="FAD/NAD(P)-binding domain"/>
    <property type="match status" value="1"/>
</dbReference>
<keyword evidence="4" id="KW-0285">Flavoprotein</keyword>
<dbReference type="InterPro" id="IPR016156">
    <property type="entry name" value="FAD/NAD-linked_Rdtase_dimer_sf"/>
</dbReference>
<organism evidence="9 10">
    <name type="scientific">Acrobeloides nanus</name>
    <dbReference type="NCBI Taxonomy" id="290746"/>
    <lineage>
        <taxon>Eukaryota</taxon>
        <taxon>Metazoa</taxon>
        <taxon>Ecdysozoa</taxon>
        <taxon>Nematoda</taxon>
        <taxon>Chromadorea</taxon>
        <taxon>Rhabditida</taxon>
        <taxon>Tylenchina</taxon>
        <taxon>Cephalobomorpha</taxon>
        <taxon>Cephaloboidea</taxon>
        <taxon>Cephalobidae</taxon>
        <taxon>Acrobeloides</taxon>
    </lineage>
</organism>
<name>A0A914C3A4_9BILA</name>
<dbReference type="Pfam" id="PF18267">
    <property type="entry name" value="Rubredoxin_C"/>
    <property type="match status" value="1"/>
</dbReference>
<dbReference type="InterPro" id="IPR036188">
    <property type="entry name" value="FAD/NAD-bd_sf"/>
</dbReference>
<dbReference type="Pfam" id="PF07992">
    <property type="entry name" value="Pyr_redox_2"/>
    <property type="match status" value="2"/>
</dbReference>
<dbReference type="PANTHER" id="PTHR43429:SF2">
    <property type="entry name" value="PYRIDINE NUCLEOTIDE-DISULFIDE OXIDOREDUCTASE DOMAIN-CONTAINING PROTEIN 1"/>
    <property type="match status" value="1"/>
</dbReference>
<dbReference type="InterPro" id="IPR041575">
    <property type="entry name" value="Rubredoxin_C"/>
</dbReference>
<evidence type="ECO:0000256" key="2">
    <source>
        <dbReference type="ARBA" id="ARBA00008147"/>
    </source>
</evidence>
<dbReference type="SUPFAM" id="SSF51735">
    <property type="entry name" value="NAD(P)-binding Rossmann-fold domains"/>
    <property type="match status" value="1"/>
</dbReference>
<evidence type="ECO:0000259" key="8">
    <source>
        <dbReference type="Pfam" id="PF18267"/>
    </source>
</evidence>
<dbReference type="Gene3D" id="3.30.390.30">
    <property type="match status" value="1"/>
</dbReference>
<dbReference type="WBParaSite" id="ACRNAN_Path_197.g696.t1">
    <property type="protein sequence ID" value="ACRNAN_Path_197.g696.t1"/>
    <property type="gene ID" value="ACRNAN_Path_197.g696"/>
</dbReference>
<evidence type="ECO:0000256" key="5">
    <source>
        <dbReference type="ARBA" id="ARBA00022827"/>
    </source>
</evidence>
<proteinExistence type="inferred from homology"/>
<dbReference type="PRINTS" id="PR00368">
    <property type="entry name" value="FADPNR"/>
</dbReference>
<protein>
    <recommendedName>
        <fullName evidence="3">Pyridine nucleotide-disulfide oxidoreductase domain-containing protein 1</fullName>
    </recommendedName>
</protein>
<evidence type="ECO:0000256" key="6">
    <source>
        <dbReference type="ARBA" id="ARBA00023002"/>
    </source>
</evidence>
<dbReference type="Gene3D" id="3.50.50.60">
    <property type="entry name" value="FAD/NAD(P)-binding domain"/>
    <property type="match status" value="3"/>
</dbReference>
<evidence type="ECO:0000313" key="9">
    <source>
        <dbReference type="Proteomes" id="UP000887540"/>
    </source>
</evidence>